<dbReference type="PROSITE" id="PS00028">
    <property type="entry name" value="ZINC_FINGER_C2H2_1"/>
    <property type="match status" value="1"/>
</dbReference>
<dbReference type="EMBL" id="LXQA010165746">
    <property type="protein sequence ID" value="MCI28442.1"/>
    <property type="molecule type" value="Genomic_DNA"/>
</dbReference>
<dbReference type="GO" id="GO:0008270">
    <property type="term" value="F:zinc ion binding"/>
    <property type="evidence" value="ECO:0007669"/>
    <property type="project" value="UniProtKB-KW"/>
</dbReference>
<dbReference type="InterPro" id="IPR040689">
    <property type="entry name" value="SUVR5_Znf-C2H2_3rpt"/>
</dbReference>
<evidence type="ECO:0000313" key="4">
    <source>
        <dbReference type="Proteomes" id="UP000265520"/>
    </source>
</evidence>
<keyword evidence="3" id="KW-0489">Methyltransferase</keyword>
<protein>
    <submittedName>
        <fullName evidence="3">Histone-lysine N-methyltransferase SUVR5-like</fullName>
    </submittedName>
</protein>
<accession>A0A392QX29</accession>
<dbReference type="AlphaFoldDB" id="A0A392QX29"/>
<dbReference type="GO" id="GO:0032259">
    <property type="term" value="P:methylation"/>
    <property type="evidence" value="ECO:0007669"/>
    <property type="project" value="UniProtKB-KW"/>
</dbReference>
<evidence type="ECO:0000313" key="3">
    <source>
        <dbReference type="EMBL" id="MCI28442.1"/>
    </source>
</evidence>
<sequence>MWGFNDDVDVPSVIEEQQPLLLMPPPINHSFDNENTIKCKICSMQFPDDQALGNHWMDSHKKEAQWLFRGYACAICLDSFTNKKLLETHVQERHHVQFVEQCMLLQCIPCGSHFGH</sequence>
<keyword evidence="3" id="KW-0808">Transferase</keyword>
<dbReference type="Proteomes" id="UP000265520">
    <property type="component" value="Unassembled WGS sequence"/>
</dbReference>
<keyword evidence="1" id="KW-0862">Zinc</keyword>
<dbReference type="Gene3D" id="3.30.160.60">
    <property type="entry name" value="Classic Zinc Finger"/>
    <property type="match status" value="1"/>
</dbReference>
<organism evidence="3 4">
    <name type="scientific">Trifolium medium</name>
    <dbReference type="NCBI Taxonomy" id="97028"/>
    <lineage>
        <taxon>Eukaryota</taxon>
        <taxon>Viridiplantae</taxon>
        <taxon>Streptophyta</taxon>
        <taxon>Embryophyta</taxon>
        <taxon>Tracheophyta</taxon>
        <taxon>Spermatophyta</taxon>
        <taxon>Magnoliopsida</taxon>
        <taxon>eudicotyledons</taxon>
        <taxon>Gunneridae</taxon>
        <taxon>Pentapetalae</taxon>
        <taxon>rosids</taxon>
        <taxon>fabids</taxon>
        <taxon>Fabales</taxon>
        <taxon>Fabaceae</taxon>
        <taxon>Papilionoideae</taxon>
        <taxon>50 kb inversion clade</taxon>
        <taxon>NPAAA clade</taxon>
        <taxon>Hologalegina</taxon>
        <taxon>IRL clade</taxon>
        <taxon>Trifolieae</taxon>
        <taxon>Trifolium</taxon>
    </lineage>
</organism>
<dbReference type="InterPro" id="IPR013087">
    <property type="entry name" value="Znf_C2H2_type"/>
</dbReference>
<proteinExistence type="predicted"/>
<feature type="domain" description="C2H2-type" evidence="2">
    <location>
        <begin position="71"/>
        <end position="94"/>
    </location>
</feature>
<dbReference type="PANTHER" id="PTHR47325:SF1">
    <property type="entry name" value="HISTONE-LYSINE N-METHYLTRANSFERASE SUVR5"/>
    <property type="match status" value="1"/>
</dbReference>
<dbReference type="Pfam" id="PF18868">
    <property type="entry name" value="zf-C2H2_3rep"/>
    <property type="match status" value="1"/>
</dbReference>
<reference evidence="3 4" key="1">
    <citation type="journal article" date="2018" name="Front. Plant Sci.">
        <title>Red Clover (Trifolium pratense) and Zigzag Clover (T. medium) - A Picture of Genomic Similarities and Differences.</title>
        <authorList>
            <person name="Dluhosova J."/>
            <person name="Istvanek J."/>
            <person name="Nedelnik J."/>
            <person name="Repkova J."/>
        </authorList>
    </citation>
    <scope>NUCLEOTIDE SEQUENCE [LARGE SCALE GENOMIC DNA]</scope>
    <source>
        <strain evidence="4">cv. 10/8</strain>
        <tissue evidence="3">Leaf</tissue>
    </source>
</reference>
<name>A0A392QX29_9FABA</name>
<dbReference type="PROSITE" id="PS50157">
    <property type="entry name" value="ZINC_FINGER_C2H2_2"/>
    <property type="match status" value="1"/>
</dbReference>
<dbReference type="SMART" id="SM00355">
    <property type="entry name" value="ZnF_C2H2"/>
    <property type="match status" value="2"/>
</dbReference>
<evidence type="ECO:0000256" key="1">
    <source>
        <dbReference type="PROSITE-ProRule" id="PRU00042"/>
    </source>
</evidence>
<feature type="non-terminal residue" evidence="3">
    <location>
        <position position="116"/>
    </location>
</feature>
<keyword evidence="1" id="KW-0863">Zinc-finger</keyword>
<comment type="caution">
    <text evidence="3">The sequence shown here is derived from an EMBL/GenBank/DDBJ whole genome shotgun (WGS) entry which is preliminary data.</text>
</comment>
<dbReference type="PANTHER" id="PTHR47325">
    <property type="entry name" value="HISTONE-LYSINE N-METHYLTRANSFERASE SUVR5"/>
    <property type="match status" value="1"/>
</dbReference>
<dbReference type="GO" id="GO:0008168">
    <property type="term" value="F:methyltransferase activity"/>
    <property type="evidence" value="ECO:0007669"/>
    <property type="project" value="UniProtKB-KW"/>
</dbReference>
<evidence type="ECO:0000259" key="2">
    <source>
        <dbReference type="PROSITE" id="PS50157"/>
    </source>
</evidence>
<keyword evidence="1" id="KW-0479">Metal-binding</keyword>
<keyword evidence="4" id="KW-1185">Reference proteome</keyword>